<feature type="compositionally biased region" description="Low complexity" evidence="1">
    <location>
        <begin position="185"/>
        <end position="212"/>
    </location>
</feature>
<dbReference type="Gene3D" id="1.10.287.700">
    <property type="entry name" value="Helix hairpin bin"/>
    <property type="match status" value="1"/>
</dbReference>
<organism evidence="2 3">
    <name type="scientific">Microbacterium alkaliflavum</name>
    <dbReference type="NCBI Taxonomy" id="3248839"/>
    <lineage>
        <taxon>Bacteria</taxon>
        <taxon>Bacillati</taxon>
        <taxon>Actinomycetota</taxon>
        <taxon>Actinomycetes</taxon>
        <taxon>Micrococcales</taxon>
        <taxon>Microbacteriaceae</taxon>
        <taxon>Microbacterium</taxon>
    </lineage>
</organism>
<accession>A0ABW7QFY6</accession>
<dbReference type="SUPFAM" id="SSF58113">
    <property type="entry name" value="Apolipoprotein A-I"/>
    <property type="match status" value="1"/>
</dbReference>
<sequence length="212" mass="21681">MSNQSPEEIRANIETTRRDLGQDVDALADKVTPSKIVERQTDKVRHGMHRLREHIMGAADDATSSVADAGHSVANGVGDAGHAIKVKTQGNPLAAGLIAFGAGLLVASLIPASDKERELAAKVEQKAQPLMDEVKDAAREVGQNLKEPAQDAVDSVKTTAQDAAQTVADDAKASGQTVADQTKQAAGADGSSASGTGASTTGTSWGSDSGVS</sequence>
<evidence type="ECO:0000313" key="2">
    <source>
        <dbReference type="EMBL" id="MFH8252269.1"/>
    </source>
</evidence>
<name>A0ABW7QFY6_9MICO</name>
<dbReference type="Proteomes" id="UP001610861">
    <property type="component" value="Unassembled WGS sequence"/>
</dbReference>
<feature type="region of interest" description="Disordered" evidence="1">
    <location>
        <begin position="165"/>
        <end position="212"/>
    </location>
</feature>
<evidence type="ECO:0000313" key="3">
    <source>
        <dbReference type="Proteomes" id="UP001610861"/>
    </source>
</evidence>
<keyword evidence="3" id="KW-1185">Reference proteome</keyword>
<dbReference type="EMBL" id="JBIQWL010000008">
    <property type="protein sequence ID" value="MFH8252269.1"/>
    <property type="molecule type" value="Genomic_DNA"/>
</dbReference>
<protein>
    <submittedName>
        <fullName evidence="2">DUF3618 domain-containing protein</fullName>
    </submittedName>
</protein>
<dbReference type="InterPro" id="IPR022062">
    <property type="entry name" value="DUF3618"/>
</dbReference>
<dbReference type="RefSeq" id="WP_397557700.1">
    <property type="nucleotide sequence ID" value="NZ_JBIQWL010000008.1"/>
</dbReference>
<dbReference type="Pfam" id="PF12277">
    <property type="entry name" value="DUF3618"/>
    <property type="match status" value="1"/>
</dbReference>
<proteinExistence type="predicted"/>
<comment type="caution">
    <text evidence="2">The sequence shown here is derived from an EMBL/GenBank/DDBJ whole genome shotgun (WGS) entry which is preliminary data.</text>
</comment>
<feature type="compositionally biased region" description="Polar residues" evidence="1">
    <location>
        <begin position="174"/>
        <end position="184"/>
    </location>
</feature>
<gene>
    <name evidence="2" type="ORF">ACH3VR_18025</name>
</gene>
<evidence type="ECO:0000256" key="1">
    <source>
        <dbReference type="SAM" id="MobiDB-lite"/>
    </source>
</evidence>
<reference evidence="2 3" key="1">
    <citation type="submission" date="2024-09" db="EMBL/GenBank/DDBJ databases">
        <authorList>
            <person name="Pan X."/>
        </authorList>
    </citation>
    <scope>NUCLEOTIDE SEQUENCE [LARGE SCALE GENOMIC DNA]</scope>
    <source>
        <strain evidence="2 3">B2969</strain>
    </source>
</reference>